<evidence type="ECO:0000313" key="2">
    <source>
        <dbReference type="Proteomes" id="UP001447188"/>
    </source>
</evidence>
<proteinExistence type="predicted"/>
<dbReference type="PANTHER" id="PTHR42093">
    <property type="match status" value="1"/>
</dbReference>
<dbReference type="PANTHER" id="PTHR42093:SF1">
    <property type="match status" value="1"/>
</dbReference>
<gene>
    <name evidence="1" type="ORF">Q9L58_005732</name>
</gene>
<organism evidence="1 2">
    <name type="scientific">Discina gigas</name>
    <dbReference type="NCBI Taxonomy" id="1032678"/>
    <lineage>
        <taxon>Eukaryota</taxon>
        <taxon>Fungi</taxon>
        <taxon>Dikarya</taxon>
        <taxon>Ascomycota</taxon>
        <taxon>Pezizomycotina</taxon>
        <taxon>Pezizomycetes</taxon>
        <taxon>Pezizales</taxon>
        <taxon>Discinaceae</taxon>
        <taxon>Discina</taxon>
    </lineage>
</organism>
<dbReference type="InterPro" id="IPR056539">
    <property type="entry name" value="NuiA-like"/>
</dbReference>
<reference evidence="1 2" key="1">
    <citation type="submission" date="2024-02" db="EMBL/GenBank/DDBJ databases">
        <title>Discinaceae phylogenomics.</title>
        <authorList>
            <person name="Dirks A.C."/>
            <person name="James T.Y."/>
        </authorList>
    </citation>
    <scope>NUCLEOTIDE SEQUENCE [LARGE SCALE GENOMIC DNA]</scope>
    <source>
        <strain evidence="1 2">ACD0624</strain>
    </source>
</reference>
<evidence type="ECO:0000313" key="1">
    <source>
        <dbReference type="EMBL" id="KAL0635338.1"/>
    </source>
</evidence>
<name>A0ABR3GHB6_9PEZI</name>
<comment type="caution">
    <text evidence="1">The sequence shown here is derived from an EMBL/GenBank/DDBJ whole genome shotgun (WGS) entry which is preliminary data.</text>
</comment>
<accession>A0ABR3GHB6</accession>
<dbReference type="EMBL" id="JBBBZM010000072">
    <property type="protein sequence ID" value="KAL0635338.1"/>
    <property type="molecule type" value="Genomic_DNA"/>
</dbReference>
<protein>
    <submittedName>
        <fullName evidence="1">Uncharacterized protein</fullName>
    </submittedName>
</protein>
<sequence>MSSDADYAAFLNKSQKDYSQPSETPAAATSAVVVVVGVEAHPAVKALGERYYISDADEPFEGISFTWEKRTLPDEDEFRELIGAQSGREIRQLEPSQWDIHSKYQDVVDAVTKASDGAVKVYRVEGSGSRVEYFVIGVDSSERMIVGVKALAVES</sequence>
<dbReference type="Proteomes" id="UP001447188">
    <property type="component" value="Unassembled WGS sequence"/>
</dbReference>
<dbReference type="Pfam" id="PF23151">
    <property type="entry name" value="NuiA_2"/>
    <property type="match status" value="1"/>
</dbReference>
<keyword evidence="2" id="KW-1185">Reference proteome</keyword>